<organism evidence="3 4">
    <name type="scientific">Cylindrobasidium torrendii FP15055 ss-10</name>
    <dbReference type="NCBI Taxonomy" id="1314674"/>
    <lineage>
        <taxon>Eukaryota</taxon>
        <taxon>Fungi</taxon>
        <taxon>Dikarya</taxon>
        <taxon>Basidiomycota</taxon>
        <taxon>Agaricomycotina</taxon>
        <taxon>Agaricomycetes</taxon>
        <taxon>Agaricomycetidae</taxon>
        <taxon>Agaricales</taxon>
        <taxon>Marasmiineae</taxon>
        <taxon>Physalacriaceae</taxon>
        <taxon>Cylindrobasidium</taxon>
    </lineage>
</organism>
<protein>
    <submittedName>
        <fullName evidence="3">Uncharacterized protein</fullName>
    </submittedName>
</protein>
<dbReference type="OrthoDB" id="2596855at2759"/>
<feature type="transmembrane region" description="Helical" evidence="2">
    <location>
        <begin position="159"/>
        <end position="181"/>
    </location>
</feature>
<keyword evidence="2" id="KW-0472">Membrane</keyword>
<sequence length="319" mass="34284">MASTAGMGPGPSAGPSSAGPNDDELSGQAAPLPIKPGEIGYSAHLSAAMQEVQLPRTPEPVLAARHPADGPPSSPAAPQTPTQPSDNSISAAPKNNRGAHAWLGKPVFGIRLVTLLLFLIQFLIVAGTCIAWAFAVRLISSKGPVDTETTDIGSQERSGTSSAIFIHVVFGVGAMVQLLFLERRVFRMRVERYAYVHPGEILPTSRRRALVQDAMSHAPWNRPPLPTYATVLQQSGVGTGDVEDHVIAQPPPPAYGNTRGSTLLLSGFLRNSLRRISSQSNDRPLSYRSTDDGWQIIQDADRARQLEDTLHRLEDNPSR</sequence>
<evidence type="ECO:0000256" key="1">
    <source>
        <dbReference type="SAM" id="MobiDB-lite"/>
    </source>
</evidence>
<evidence type="ECO:0000256" key="2">
    <source>
        <dbReference type="SAM" id="Phobius"/>
    </source>
</evidence>
<dbReference type="STRING" id="1314674.A0A0D7AZU1"/>
<gene>
    <name evidence="3" type="ORF">CYLTODRAFT_426062</name>
</gene>
<keyword evidence="4" id="KW-1185">Reference proteome</keyword>
<name>A0A0D7AZU1_9AGAR</name>
<dbReference type="EMBL" id="KN880692">
    <property type="protein sequence ID" value="KIY63490.1"/>
    <property type="molecule type" value="Genomic_DNA"/>
</dbReference>
<keyword evidence="2" id="KW-1133">Transmembrane helix</keyword>
<evidence type="ECO:0000313" key="3">
    <source>
        <dbReference type="EMBL" id="KIY63490.1"/>
    </source>
</evidence>
<feature type="region of interest" description="Disordered" evidence="1">
    <location>
        <begin position="50"/>
        <end position="93"/>
    </location>
</feature>
<feature type="transmembrane region" description="Helical" evidence="2">
    <location>
        <begin position="112"/>
        <end position="139"/>
    </location>
</feature>
<evidence type="ECO:0000313" key="4">
    <source>
        <dbReference type="Proteomes" id="UP000054007"/>
    </source>
</evidence>
<proteinExistence type="predicted"/>
<feature type="region of interest" description="Disordered" evidence="1">
    <location>
        <begin position="1"/>
        <end position="37"/>
    </location>
</feature>
<dbReference type="AlphaFoldDB" id="A0A0D7AZU1"/>
<reference evidence="3 4" key="1">
    <citation type="journal article" date="2015" name="Fungal Genet. Biol.">
        <title>Evolution of novel wood decay mechanisms in Agaricales revealed by the genome sequences of Fistulina hepatica and Cylindrobasidium torrendii.</title>
        <authorList>
            <person name="Floudas D."/>
            <person name="Held B.W."/>
            <person name="Riley R."/>
            <person name="Nagy L.G."/>
            <person name="Koehler G."/>
            <person name="Ransdell A.S."/>
            <person name="Younus H."/>
            <person name="Chow J."/>
            <person name="Chiniquy J."/>
            <person name="Lipzen A."/>
            <person name="Tritt A."/>
            <person name="Sun H."/>
            <person name="Haridas S."/>
            <person name="LaButti K."/>
            <person name="Ohm R.A."/>
            <person name="Kues U."/>
            <person name="Blanchette R.A."/>
            <person name="Grigoriev I.V."/>
            <person name="Minto R.E."/>
            <person name="Hibbett D.S."/>
        </authorList>
    </citation>
    <scope>NUCLEOTIDE SEQUENCE [LARGE SCALE GENOMIC DNA]</scope>
    <source>
        <strain evidence="3 4">FP15055 ss-10</strain>
    </source>
</reference>
<accession>A0A0D7AZU1</accession>
<dbReference type="Proteomes" id="UP000054007">
    <property type="component" value="Unassembled WGS sequence"/>
</dbReference>
<keyword evidence="2" id="KW-0812">Transmembrane</keyword>